<dbReference type="EMBL" id="CP041372">
    <property type="protein sequence ID" value="QKS72065.1"/>
    <property type="molecule type" value="Genomic_DNA"/>
</dbReference>
<dbReference type="AlphaFoldDB" id="A0A859FIL3"/>
<evidence type="ECO:0000256" key="1">
    <source>
        <dbReference type="SAM" id="Phobius"/>
    </source>
</evidence>
<protein>
    <submittedName>
        <fullName evidence="2">Uncharacterized protein</fullName>
    </submittedName>
</protein>
<reference evidence="3" key="1">
    <citation type="submission" date="2019-07" db="EMBL/GenBank/DDBJ databases">
        <title>Bacillus alkalisoli sp. nov. isolated from saline soil.</title>
        <authorList>
            <person name="Sun J.-Q."/>
            <person name="Xu L."/>
        </authorList>
    </citation>
    <scope>NUCLEOTIDE SEQUENCE [LARGE SCALE GENOMIC DNA]</scope>
    <source>
        <strain evidence="3">M4U3P1</strain>
    </source>
</reference>
<dbReference type="KEGG" id="psua:FLK61_35990"/>
<evidence type="ECO:0000313" key="3">
    <source>
        <dbReference type="Proteomes" id="UP000318138"/>
    </source>
</evidence>
<accession>A0A859FIL3</accession>
<name>A0A859FIL3_9BACI</name>
<keyword evidence="1" id="KW-1133">Transmembrane helix</keyword>
<sequence length="148" mass="16533">MKKERIIVGAAILACVSIWGVVLVLFLGDEEMDVPDLGVFYADEFKSAESTPTTITTTETLTPIVAEPREPNRTIPIEEEVTEDTTPPIDADLAVDQDELFYKEDGNWLIDEQILEEVGFNRRDIETIFGETNISIDDVLALLDVSEE</sequence>
<organism evidence="2 3">
    <name type="scientific">Paenalkalicoccus suaedae</name>
    <dbReference type="NCBI Taxonomy" id="2592382"/>
    <lineage>
        <taxon>Bacteria</taxon>
        <taxon>Bacillati</taxon>
        <taxon>Bacillota</taxon>
        <taxon>Bacilli</taxon>
        <taxon>Bacillales</taxon>
        <taxon>Bacillaceae</taxon>
        <taxon>Paenalkalicoccus</taxon>
    </lineage>
</organism>
<dbReference type="RefSeq" id="WP_176010049.1">
    <property type="nucleotide sequence ID" value="NZ_CP041372.2"/>
</dbReference>
<evidence type="ECO:0000313" key="2">
    <source>
        <dbReference type="EMBL" id="QKS72065.1"/>
    </source>
</evidence>
<keyword evidence="1" id="KW-0812">Transmembrane</keyword>
<keyword evidence="3" id="KW-1185">Reference proteome</keyword>
<keyword evidence="1" id="KW-0472">Membrane</keyword>
<dbReference type="Proteomes" id="UP000318138">
    <property type="component" value="Chromosome"/>
</dbReference>
<gene>
    <name evidence="2" type="ORF">FLK61_35990</name>
</gene>
<feature type="transmembrane region" description="Helical" evidence="1">
    <location>
        <begin position="6"/>
        <end position="27"/>
    </location>
</feature>
<proteinExistence type="predicted"/>